<dbReference type="Proteomes" id="UP000008810">
    <property type="component" value="Chromosome 5"/>
</dbReference>
<keyword evidence="3" id="KW-1185">Reference proteome</keyword>
<organism evidence="1">
    <name type="scientific">Brachypodium distachyon</name>
    <name type="common">Purple false brome</name>
    <name type="synonym">Trachynia distachya</name>
    <dbReference type="NCBI Taxonomy" id="15368"/>
    <lineage>
        <taxon>Eukaryota</taxon>
        <taxon>Viridiplantae</taxon>
        <taxon>Streptophyta</taxon>
        <taxon>Embryophyta</taxon>
        <taxon>Tracheophyta</taxon>
        <taxon>Spermatophyta</taxon>
        <taxon>Magnoliopsida</taxon>
        <taxon>Liliopsida</taxon>
        <taxon>Poales</taxon>
        <taxon>Poaceae</taxon>
        <taxon>BOP clade</taxon>
        <taxon>Pooideae</taxon>
        <taxon>Stipodae</taxon>
        <taxon>Brachypodieae</taxon>
        <taxon>Brachypodium</taxon>
    </lineage>
</organism>
<protein>
    <submittedName>
        <fullName evidence="1 2">Uncharacterized protein</fullName>
    </submittedName>
</protein>
<sequence>MARGRQQSEKRPNRAFLACRLESIFCSRNAVRGCRPRPMQGTKLTVFAAWLRAKAHGRKQTLPKMRRKELEPLNSNDHDEVFSLTGNIHFFNVRFGWIDLVANRPFFP</sequence>
<gene>
    <name evidence="1" type="ORF">BRADI_5g15705v3</name>
</gene>
<dbReference type="EnsemblPlants" id="PNT61482">
    <property type="protein sequence ID" value="PNT61482"/>
    <property type="gene ID" value="BRADI_5g15705v3"/>
</dbReference>
<dbReference type="AlphaFoldDB" id="A0A2K2CHH2"/>
<reference evidence="2" key="3">
    <citation type="submission" date="2018-08" db="UniProtKB">
        <authorList>
            <consortium name="EnsemblPlants"/>
        </authorList>
    </citation>
    <scope>IDENTIFICATION</scope>
    <source>
        <strain evidence="2">cv. Bd21</strain>
    </source>
</reference>
<reference evidence="1 2" key="1">
    <citation type="journal article" date="2010" name="Nature">
        <title>Genome sequencing and analysis of the model grass Brachypodium distachyon.</title>
        <authorList>
            <consortium name="International Brachypodium Initiative"/>
        </authorList>
    </citation>
    <scope>NUCLEOTIDE SEQUENCE [LARGE SCALE GENOMIC DNA]</scope>
    <source>
        <strain evidence="1 2">Bd21</strain>
    </source>
</reference>
<reference evidence="1" key="2">
    <citation type="submission" date="2017-06" db="EMBL/GenBank/DDBJ databases">
        <title>WGS assembly of Brachypodium distachyon.</title>
        <authorList>
            <consortium name="The International Brachypodium Initiative"/>
            <person name="Lucas S."/>
            <person name="Harmon-Smith M."/>
            <person name="Lail K."/>
            <person name="Tice H."/>
            <person name="Grimwood J."/>
            <person name="Bruce D."/>
            <person name="Barry K."/>
            <person name="Shu S."/>
            <person name="Lindquist E."/>
            <person name="Wang M."/>
            <person name="Pitluck S."/>
            <person name="Vogel J.P."/>
            <person name="Garvin D.F."/>
            <person name="Mockler T.C."/>
            <person name="Schmutz J."/>
            <person name="Rokhsar D."/>
            <person name="Bevan M.W."/>
        </authorList>
    </citation>
    <scope>NUCLEOTIDE SEQUENCE</scope>
    <source>
        <strain evidence="1">Bd21</strain>
    </source>
</reference>
<accession>A0A2K2CHH2</accession>
<name>A0A2K2CHH2_BRADI</name>
<evidence type="ECO:0000313" key="1">
    <source>
        <dbReference type="EMBL" id="PNT61482.1"/>
    </source>
</evidence>
<evidence type="ECO:0000313" key="2">
    <source>
        <dbReference type="EnsemblPlants" id="PNT61482"/>
    </source>
</evidence>
<dbReference type="EMBL" id="CM000884">
    <property type="protein sequence ID" value="PNT61482.1"/>
    <property type="molecule type" value="Genomic_DNA"/>
</dbReference>
<proteinExistence type="predicted"/>
<dbReference type="InParanoid" id="A0A2K2CHH2"/>
<dbReference type="Gramene" id="PNT61482">
    <property type="protein sequence ID" value="PNT61482"/>
    <property type="gene ID" value="BRADI_5g15705v3"/>
</dbReference>
<evidence type="ECO:0000313" key="3">
    <source>
        <dbReference type="Proteomes" id="UP000008810"/>
    </source>
</evidence>